<protein>
    <submittedName>
        <fullName evidence="4">Lytic transglycosylase</fullName>
    </submittedName>
</protein>
<evidence type="ECO:0000256" key="2">
    <source>
        <dbReference type="SAM" id="SignalP"/>
    </source>
</evidence>
<comment type="similarity">
    <text evidence="1">Belongs to the virb1 family.</text>
</comment>
<evidence type="ECO:0000313" key="5">
    <source>
        <dbReference type="Proteomes" id="UP000194664"/>
    </source>
</evidence>
<dbReference type="AlphaFoldDB" id="A0A251WW78"/>
<dbReference type="SUPFAM" id="SSF53955">
    <property type="entry name" value="Lysozyme-like"/>
    <property type="match status" value="1"/>
</dbReference>
<organism evidence="4 5">
    <name type="scientific">Marivivens niveibacter</name>
    <dbReference type="NCBI Taxonomy" id="1930667"/>
    <lineage>
        <taxon>Bacteria</taxon>
        <taxon>Pseudomonadati</taxon>
        <taxon>Pseudomonadota</taxon>
        <taxon>Alphaproteobacteria</taxon>
        <taxon>Rhodobacterales</taxon>
        <taxon>Paracoccaceae</taxon>
        <taxon>Marivivens group</taxon>
        <taxon>Marivivens</taxon>
    </lineage>
</organism>
<keyword evidence="5" id="KW-1185">Reference proteome</keyword>
<dbReference type="Pfam" id="PF01464">
    <property type="entry name" value="SLT"/>
    <property type="match status" value="1"/>
</dbReference>
<dbReference type="EMBL" id="MSPP01000004">
    <property type="protein sequence ID" value="OUD08740.1"/>
    <property type="molecule type" value="Genomic_DNA"/>
</dbReference>
<feature type="domain" description="Transglycosylase SLT" evidence="3">
    <location>
        <begin position="86"/>
        <end position="149"/>
    </location>
</feature>
<accession>A0A251WW78</accession>
<dbReference type="RefSeq" id="WP_420845605.1">
    <property type="nucleotide sequence ID" value="NZ_MSPP01000004.1"/>
</dbReference>
<dbReference type="InterPro" id="IPR008258">
    <property type="entry name" value="Transglycosylase_SLT_dom_1"/>
</dbReference>
<proteinExistence type="inferred from homology"/>
<feature type="signal peptide" evidence="2">
    <location>
        <begin position="1"/>
        <end position="21"/>
    </location>
</feature>
<gene>
    <name evidence="4" type="ORF">BVC71_12490</name>
</gene>
<dbReference type="Gene3D" id="1.10.530.10">
    <property type="match status" value="1"/>
</dbReference>
<reference evidence="4 5" key="1">
    <citation type="submission" date="2016-12" db="EMBL/GenBank/DDBJ databases">
        <title>The draft genome sequence of HSLHS2.</title>
        <authorList>
            <person name="Hu D."/>
            <person name="Wang L."/>
            <person name="Shao Z."/>
        </authorList>
    </citation>
    <scope>NUCLEOTIDE SEQUENCE [LARGE SCALE GENOMIC DNA]</scope>
    <source>
        <strain evidence="4">MCCC 1A06712</strain>
    </source>
</reference>
<name>A0A251WW78_9RHOB</name>
<comment type="caution">
    <text evidence="4">The sequence shown here is derived from an EMBL/GenBank/DDBJ whole genome shotgun (WGS) entry which is preliminary data.</text>
</comment>
<keyword evidence="2" id="KW-0732">Signal</keyword>
<evidence type="ECO:0000256" key="1">
    <source>
        <dbReference type="ARBA" id="ARBA00009387"/>
    </source>
</evidence>
<dbReference type="PROSITE" id="PS51257">
    <property type="entry name" value="PROKAR_LIPOPROTEIN"/>
    <property type="match status" value="1"/>
</dbReference>
<evidence type="ECO:0000313" key="4">
    <source>
        <dbReference type="EMBL" id="OUD08740.1"/>
    </source>
</evidence>
<dbReference type="Proteomes" id="UP000194664">
    <property type="component" value="Unassembled WGS sequence"/>
</dbReference>
<evidence type="ECO:0000259" key="3">
    <source>
        <dbReference type="Pfam" id="PF01464"/>
    </source>
</evidence>
<sequence>MRLFGLVPVLALMGCAGFANPTIEIEPEPAALPLMQWDHRPEAEEWTETTLTAISTMGSPLLELVPEDIDEWCPNYPEATEPERAAFWAGLLSSLAKHESTWNPRASGGGGAWIGLVQIDPRTARGYGCNAQTVEELKDGSANLSCAVRIAAVTVPRDGYVGTGRKGLAADWGPFVSDRKRQDMVDWTSSQPYCQG</sequence>
<feature type="chain" id="PRO_5012174172" evidence="2">
    <location>
        <begin position="22"/>
        <end position="196"/>
    </location>
</feature>
<dbReference type="InterPro" id="IPR023346">
    <property type="entry name" value="Lysozyme-like_dom_sf"/>
</dbReference>